<sequence>MLYPEKFGTNLFFGVAEKIRISQKWAVFCTAIFLVSVPVFFQAPMVRQLPWLSLAMTGFWLWLSLKLLKDRDTHIWGDLLLGFTWSWFTGSIYWGWLRQEPLLHLPVEAICVPFALWCLAHKREMIGNCFYLGSLLGTAVTDGYFYITGLIPYWRRLMIVEPDMALEVFQDALTQVRTSWGIIWIFVLVGILLLFGLVPLQSSKLYFWTFGAAVLSTILVDSLFLLAACLA</sequence>
<feature type="transmembrane region" description="Helical" evidence="1">
    <location>
        <begin position="205"/>
        <end position="228"/>
    </location>
</feature>
<feature type="transmembrane region" description="Helical" evidence="1">
    <location>
        <begin position="179"/>
        <end position="198"/>
    </location>
</feature>
<evidence type="ECO:0000256" key="1">
    <source>
        <dbReference type="SAM" id="Phobius"/>
    </source>
</evidence>
<dbReference type="InterPro" id="IPR021468">
    <property type="entry name" value="DUF3120"/>
</dbReference>
<feature type="transmembrane region" description="Helical" evidence="1">
    <location>
        <begin position="75"/>
        <end position="96"/>
    </location>
</feature>
<dbReference type="OrthoDB" id="508743at2"/>
<dbReference type="Proteomes" id="UP000269154">
    <property type="component" value="Unassembled WGS sequence"/>
</dbReference>
<feature type="transmembrane region" description="Helical" evidence="1">
    <location>
        <begin position="49"/>
        <end position="68"/>
    </location>
</feature>
<accession>A0A3N6NUX7</accession>
<dbReference type="EMBL" id="RCBY01000012">
    <property type="protein sequence ID" value="RQH53527.1"/>
    <property type="molecule type" value="Genomic_DNA"/>
</dbReference>
<dbReference type="AlphaFoldDB" id="A0A3N6NUX7"/>
<name>A0A3N6NUX7_9CYAN</name>
<gene>
    <name evidence="2" type="ORF">D5R40_03930</name>
</gene>
<keyword evidence="1" id="KW-1133">Transmembrane helix</keyword>
<dbReference type="Pfam" id="PF11318">
    <property type="entry name" value="DUF3120"/>
    <property type="match status" value="1"/>
</dbReference>
<feature type="transmembrane region" description="Helical" evidence="1">
    <location>
        <begin position="25"/>
        <end position="43"/>
    </location>
</feature>
<feature type="transmembrane region" description="Helical" evidence="1">
    <location>
        <begin position="132"/>
        <end position="154"/>
    </location>
</feature>
<evidence type="ECO:0000313" key="3">
    <source>
        <dbReference type="Proteomes" id="UP000269154"/>
    </source>
</evidence>
<keyword evidence="3" id="KW-1185">Reference proteome</keyword>
<comment type="caution">
    <text evidence="2">The sequence shown here is derived from an EMBL/GenBank/DDBJ whole genome shotgun (WGS) entry which is preliminary data.</text>
</comment>
<feature type="transmembrane region" description="Helical" evidence="1">
    <location>
        <begin position="102"/>
        <end position="120"/>
    </location>
</feature>
<organism evidence="2 3">
    <name type="scientific">Okeania hirsuta</name>
    <dbReference type="NCBI Taxonomy" id="1458930"/>
    <lineage>
        <taxon>Bacteria</taxon>
        <taxon>Bacillati</taxon>
        <taxon>Cyanobacteriota</taxon>
        <taxon>Cyanophyceae</taxon>
        <taxon>Oscillatoriophycideae</taxon>
        <taxon>Oscillatoriales</taxon>
        <taxon>Microcoleaceae</taxon>
        <taxon>Okeania</taxon>
    </lineage>
</organism>
<keyword evidence="1" id="KW-0472">Membrane</keyword>
<protein>
    <submittedName>
        <fullName evidence="2">DUF3120 domain-containing protein</fullName>
    </submittedName>
</protein>
<evidence type="ECO:0000313" key="2">
    <source>
        <dbReference type="EMBL" id="RQH53527.1"/>
    </source>
</evidence>
<reference evidence="2 3" key="1">
    <citation type="journal article" date="2018" name="ACS Chem. Biol.">
        <title>Ketoreductase domain dysfunction expands chemodiversity: malyngamide biosynthesis in the cyanobacterium Okeania hirsuta.</title>
        <authorList>
            <person name="Moss N.A."/>
            <person name="Leao T."/>
            <person name="Rankin M."/>
            <person name="McCullough T.M."/>
            <person name="Qu P."/>
            <person name="Korobeynikov A."/>
            <person name="Smith J.L."/>
            <person name="Gerwick L."/>
            <person name="Gerwick W.H."/>
        </authorList>
    </citation>
    <scope>NUCLEOTIDE SEQUENCE [LARGE SCALE GENOMIC DNA]</scope>
    <source>
        <strain evidence="2 3">PAB10Feb10-1</strain>
    </source>
</reference>
<keyword evidence="1" id="KW-0812">Transmembrane</keyword>
<proteinExistence type="predicted"/>